<keyword evidence="3" id="KW-1185">Reference proteome</keyword>
<feature type="domain" description="CheW-like" evidence="1">
    <location>
        <begin position="4"/>
        <end position="139"/>
    </location>
</feature>
<proteinExistence type="predicted"/>
<name>R4KME9_9FIRM</name>
<dbReference type="GO" id="GO:0005829">
    <property type="term" value="C:cytosol"/>
    <property type="evidence" value="ECO:0007669"/>
    <property type="project" value="TreeGrafter"/>
</dbReference>
<dbReference type="SUPFAM" id="SSF50341">
    <property type="entry name" value="CheW-like"/>
    <property type="match status" value="1"/>
</dbReference>
<dbReference type="eggNOG" id="COG0835">
    <property type="taxonomic scope" value="Bacteria"/>
</dbReference>
<dbReference type="OrthoDB" id="9794382at2"/>
<dbReference type="SMART" id="SM00260">
    <property type="entry name" value="CheW"/>
    <property type="match status" value="1"/>
</dbReference>
<dbReference type="GO" id="GO:0006935">
    <property type="term" value="P:chemotaxis"/>
    <property type="evidence" value="ECO:0007669"/>
    <property type="project" value="InterPro"/>
</dbReference>
<dbReference type="InterPro" id="IPR036061">
    <property type="entry name" value="CheW-like_dom_sf"/>
</dbReference>
<reference evidence="2 3" key="1">
    <citation type="submission" date="2012-01" db="EMBL/GenBank/DDBJ databases">
        <title>Complete sequence of Desulfotomaculum gibsoniae DSM 7213.</title>
        <authorList>
            <consortium name="US DOE Joint Genome Institute"/>
            <person name="Lucas S."/>
            <person name="Han J."/>
            <person name="Lapidus A."/>
            <person name="Cheng J.-F."/>
            <person name="Goodwin L."/>
            <person name="Pitluck S."/>
            <person name="Peters L."/>
            <person name="Ovchinnikova G."/>
            <person name="Teshima H."/>
            <person name="Detter J.C."/>
            <person name="Han C."/>
            <person name="Tapia R."/>
            <person name="Land M."/>
            <person name="Hauser L."/>
            <person name="Kyrpides N."/>
            <person name="Ivanova N."/>
            <person name="Pagani I."/>
            <person name="Parshina S."/>
            <person name="Plugge C."/>
            <person name="Muyzer G."/>
            <person name="Kuever J."/>
            <person name="Ivanova A."/>
            <person name="Nazina T."/>
            <person name="Klenk H.-P."/>
            <person name="Brambilla E."/>
            <person name="Spring S."/>
            <person name="Stams A.F."/>
            <person name="Woyke T."/>
        </authorList>
    </citation>
    <scope>NUCLEOTIDE SEQUENCE [LARGE SCALE GENOMIC DNA]</scope>
    <source>
        <strain evidence="2 3">DSM 7213</strain>
    </source>
</reference>
<dbReference type="Pfam" id="PF01584">
    <property type="entry name" value="CheW"/>
    <property type="match status" value="1"/>
</dbReference>
<dbReference type="InterPro" id="IPR002545">
    <property type="entry name" value="CheW-lke_dom"/>
</dbReference>
<dbReference type="PANTHER" id="PTHR22617:SF43">
    <property type="entry name" value="PROTEIN PILI"/>
    <property type="match status" value="1"/>
</dbReference>
<evidence type="ECO:0000313" key="3">
    <source>
        <dbReference type="Proteomes" id="UP000013520"/>
    </source>
</evidence>
<dbReference type="RefSeq" id="WP_006522149.1">
    <property type="nucleotide sequence ID" value="NC_021184.1"/>
</dbReference>
<dbReference type="Proteomes" id="UP000013520">
    <property type="component" value="Chromosome"/>
</dbReference>
<organism evidence="2 3">
    <name type="scientific">Desulfoscipio gibsoniae DSM 7213</name>
    <dbReference type="NCBI Taxonomy" id="767817"/>
    <lineage>
        <taxon>Bacteria</taxon>
        <taxon>Bacillati</taxon>
        <taxon>Bacillota</taxon>
        <taxon>Clostridia</taxon>
        <taxon>Eubacteriales</taxon>
        <taxon>Desulfallaceae</taxon>
        <taxon>Desulfoscipio</taxon>
    </lineage>
</organism>
<dbReference type="PROSITE" id="PS50851">
    <property type="entry name" value="CHEW"/>
    <property type="match status" value="1"/>
</dbReference>
<dbReference type="InterPro" id="IPR039315">
    <property type="entry name" value="CheW"/>
</dbReference>
<gene>
    <name evidence="2" type="ORF">Desgi_2288</name>
</gene>
<dbReference type="AlphaFoldDB" id="R4KME9"/>
<dbReference type="KEGG" id="dgi:Desgi_2288"/>
<evidence type="ECO:0000313" key="2">
    <source>
        <dbReference type="EMBL" id="AGL01710.1"/>
    </source>
</evidence>
<protein>
    <submittedName>
        <fullName evidence="2">Chemotaxis signal transduction protein</fullName>
    </submittedName>
</protein>
<sequence length="139" mass="15886">MKENNQLVVFGLNNQHYGLQIENVSEIIRIMEITRVPNTQYYCKGIINLRGAIVPVISLSLRLGLEENKLGRDSRIIVTETIKGKLGLIVDSVYSVTRYSNDEVEKSETMNGEDRFIKGILKEENDMILLLNLKEVMED</sequence>
<evidence type="ECO:0000259" key="1">
    <source>
        <dbReference type="PROSITE" id="PS50851"/>
    </source>
</evidence>
<dbReference type="Gene3D" id="2.30.30.40">
    <property type="entry name" value="SH3 Domains"/>
    <property type="match status" value="1"/>
</dbReference>
<dbReference type="STRING" id="767817.Desgi_2288"/>
<dbReference type="Gene3D" id="2.40.50.180">
    <property type="entry name" value="CheA-289, Domain 4"/>
    <property type="match status" value="1"/>
</dbReference>
<dbReference type="HOGENOM" id="CLU_048995_3_1_9"/>
<dbReference type="GO" id="GO:0007165">
    <property type="term" value="P:signal transduction"/>
    <property type="evidence" value="ECO:0007669"/>
    <property type="project" value="InterPro"/>
</dbReference>
<accession>R4KME9</accession>
<dbReference type="EMBL" id="CP003273">
    <property type="protein sequence ID" value="AGL01710.1"/>
    <property type="molecule type" value="Genomic_DNA"/>
</dbReference>
<dbReference type="PANTHER" id="PTHR22617">
    <property type="entry name" value="CHEMOTAXIS SENSOR HISTIDINE KINASE-RELATED"/>
    <property type="match status" value="1"/>
</dbReference>